<evidence type="ECO:0000313" key="2">
    <source>
        <dbReference type="EMBL" id="KZT01195.1"/>
    </source>
</evidence>
<dbReference type="Proteomes" id="UP000076871">
    <property type="component" value="Unassembled WGS sequence"/>
</dbReference>
<proteinExistence type="predicted"/>
<evidence type="ECO:0000313" key="3">
    <source>
        <dbReference type="Proteomes" id="UP000076871"/>
    </source>
</evidence>
<keyword evidence="3" id="KW-1185">Reference proteome</keyword>
<dbReference type="EMBL" id="KV427668">
    <property type="protein sequence ID" value="KZT01195.1"/>
    <property type="molecule type" value="Genomic_DNA"/>
</dbReference>
<protein>
    <submittedName>
        <fullName evidence="2">Uncharacterized protein</fullName>
    </submittedName>
</protein>
<gene>
    <name evidence="2" type="ORF">LAESUDRAFT_731406</name>
</gene>
<feature type="compositionally biased region" description="Polar residues" evidence="1">
    <location>
        <begin position="172"/>
        <end position="185"/>
    </location>
</feature>
<feature type="region of interest" description="Disordered" evidence="1">
    <location>
        <begin position="162"/>
        <end position="271"/>
    </location>
</feature>
<dbReference type="STRING" id="1314785.A0A165BJV8"/>
<organism evidence="2 3">
    <name type="scientific">Laetiporus sulphureus 93-53</name>
    <dbReference type="NCBI Taxonomy" id="1314785"/>
    <lineage>
        <taxon>Eukaryota</taxon>
        <taxon>Fungi</taxon>
        <taxon>Dikarya</taxon>
        <taxon>Basidiomycota</taxon>
        <taxon>Agaricomycotina</taxon>
        <taxon>Agaricomycetes</taxon>
        <taxon>Polyporales</taxon>
        <taxon>Laetiporus</taxon>
    </lineage>
</organism>
<reference evidence="2 3" key="1">
    <citation type="journal article" date="2016" name="Mol. Biol. Evol.">
        <title>Comparative Genomics of Early-Diverging Mushroom-Forming Fungi Provides Insights into the Origins of Lignocellulose Decay Capabilities.</title>
        <authorList>
            <person name="Nagy L.G."/>
            <person name="Riley R."/>
            <person name="Tritt A."/>
            <person name="Adam C."/>
            <person name="Daum C."/>
            <person name="Floudas D."/>
            <person name="Sun H."/>
            <person name="Yadav J.S."/>
            <person name="Pangilinan J."/>
            <person name="Larsson K.H."/>
            <person name="Matsuura K."/>
            <person name="Barry K."/>
            <person name="Labutti K."/>
            <person name="Kuo R."/>
            <person name="Ohm R.A."/>
            <person name="Bhattacharya S.S."/>
            <person name="Shirouzu T."/>
            <person name="Yoshinaga Y."/>
            <person name="Martin F.M."/>
            <person name="Grigoriev I.V."/>
            <person name="Hibbett D.S."/>
        </authorList>
    </citation>
    <scope>NUCLEOTIDE SEQUENCE [LARGE SCALE GENOMIC DNA]</scope>
    <source>
        <strain evidence="2 3">93-53</strain>
    </source>
</reference>
<dbReference type="OrthoDB" id="2930792at2759"/>
<dbReference type="RefSeq" id="XP_040758935.1">
    <property type="nucleotide sequence ID" value="XM_040910041.1"/>
</dbReference>
<accession>A0A165BJV8</accession>
<dbReference type="InParanoid" id="A0A165BJV8"/>
<name>A0A165BJV8_9APHY</name>
<feature type="compositionally biased region" description="Low complexity" evidence="1">
    <location>
        <begin position="229"/>
        <end position="244"/>
    </location>
</feature>
<dbReference type="AlphaFoldDB" id="A0A165BJV8"/>
<evidence type="ECO:0000256" key="1">
    <source>
        <dbReference type="SAM" id="MobiDB-lite"/>
    </source>
</evidence>
<sequence>MPGIVPSIGTYLAIRLDSEAMVKHFEDAELSSAARAMDPKLYIGYVAQSQQPPLPNRPTHQCQIAFVGQGLPQRSKDEFTPADMCVPIFPNTEHPLSRDNLRPSTPFPFPNCYQYNSVQCTVRIPTAVYPIEDGLFLPHTEVSKHDRYAVEDVYRRMALRDGRQSGLGGNEGTFSYDSGTDSQIESDLLSNDRDDRDNAAQVVHRKADSASHLASDDVSAAPLNDGPPSGVDSSSLEGSSRPESITPPDTEQRQGDVQSDDDSAVSTIGSGAGEMIRTFTSSNIVTTDIIADEPGADPDVVPLVQISLKLSEVDIVRDPSGFLDEVAEIVQLIKAFREREQHELATRSVQRMHGHTDSSNGSWVDVDSYMASLMNNTNVEENQQSQTPLNWQQKTRARAARAIRNPQRTAEKVLLRVRGALRSHLCLR</sequence>
<dbReference type="GeneID" id="63827070"/>